<dbReference type="Pfam" id="PF01040">
    <property type="entry name" value="UbiA"/>
    <property type="match status" value="1"/>
</dbReference>
<feature type="transmembrane region" description="Helical" evidence="5">
    <location>
        <begin position="27"/>
        <end position="46"/>
    </location>
</feature>
<keyword evidence="4 5" id="KW-0472">Membrane</keyword>
<feature type="transmembrane region" description="Helical" evidence="5">
    <location>
        <begin position="52"/>
        <end position="73"/>
    </location>
</feature>
<feature type="transmembrane region" description="Helical" evidence="5">
    <location>
        <begin position="265"/>
        <end position="281"/>
    </location>
</feature>
<dbReference type="InterPro" id="IPR044878">
    <property type="entry name" value="UbiA_sf"/>
</dbReference>
<keyword evidence="3 5" id="KW-1133">Transmembrane helix</keyword>
<evidence type="ECO:0000256" key="1">
    <source>
        <dbReference type="ARBA" id="ARBA00004141"/>
    </source>
</evidence>
<proteinExistence type="predicted"/>
<protein>
    <recommendedName>
        <fullName evidence="8">Decaprenyl-phosphate phosphoribosyltransferase</fullName>
    </recommendedName>
</protein>
<name>A0A2H0VKQ9_9BACT</name>
<accession>A0A2H0VKQ9</accession>
<sequence>MNWSYCRGSTIVDKLVLIIKSIRVVHWIKNIVVFAPIIFSGFLFVPGYFSKVVWVFILFCLLSSSIYLFNDIIDIESDRLHPFKKNRPIASGKIPIEFAVFMFIFLSGIALWLGIVTSTFFFMTMGLYFVINICYTLWLKQVSILDVFVIAAGFVIRVYAGSSIINVHMDVWFLLTVVSASLFLAVGKRRSEMTLLTGAHIDVKNLRTTLVHYTPALLDAYTSMFANTTWLSYALFSFLHPPFTAEGRVLKLFDLLPKTLLVDKWLMATVPVVIFGVMRYMQLIYEKSQGESPHKIIMSDKPLLIVVGLWGVMVITILYFI</sequence>
<comment type="caution">
    <text evidence="6">The sequence shown here is derived from an EMBL/GenBank/DDBJ whole genome shotgun (WGS) entry which is preliminary data.</text>
</comment>
<evidence type="ECO:0000256" key="3">
    <source>
        <dbReference type="ARBA" id="ARBA00022989"/>
    </source>
</evidence>
<dbReference type="GO" id="GO:0016020">
    <property type="term" value="C:membrane"/>
    <property type="evidence" value="ECO:0007669"/>
    <property type="project" value="UniProtKB-SubCell"/>
</dbReference>
<evidence type="ECO:0000313" key="7">
    <source>
        <dbReference type="Proteomes" id="UP000230796"/>
    </source>
</evidence>
<reference evidence="7" key="1">
    <citation type="submission" date="2017-09" db="EMBL/GenBank/DDBJ databases">
        <title>Depth-based differentiation of microbial function through sediment-hosted aquifers and enrichment of novel symbionts in the deep terrestrial subsurface.</title>
        <authorList>
            <person name="Probst A.J."/>
            <person name="Ladd B."/>
            <person name="Jarett J.K."/>
            <person name="Geller-Mcgrath D.E."/>
            <person name="Sieber C.M.K."/>
            <person name="Emerson J.B."/>
            <person name="Anantharaman K."/>
            <person name="Thomas B.C."/>
            <person name="Malmstrom R."/>
            <person name="Stieglmeier M."/>
            <person name="Klingl A."/>
            <person name="Woyke T."/>
            <person name="Ryan C.M."/>
            <person name="Banfield J.F."/>
        </authorList>
    </citation>
    <scope>NUCLEOTIDE SEQUENCE [LARGE SCALE GENOMIC DNA]</scope>
</reference>
<dbReference type="Proteomes" id="UP000230796">
    <property type="component" value="Unassembled WGS sequence"/>
</dbReference>
<comment type="subcellular location">
    <subcellularLocation>
        <location evidence="1">Membrane</location>
        <topology evidence="1">Multi-pass membrane protein</topology>
    </subcellularLocation>
</comment>
<dbReference type="AlphaFoldDB" id="A0A2H0VKQ9"/>
<dbReference type="InterPro" id="IPR000537">
    <property type="entry name" value="UbiA_prenyltransferase"/>
</dbReference>
<evidence type="ECO:0000256" key="2">
    <source>
        <dbReference type="ARBA" id="ARBA00022692"/>
    </source>
</evidence>
<dbReference type="Gene3D" id="1.10.357.140">
    <property type="entry name" value="UbiA prenyltransferase"/>
    <property type="match status" value="1"/>
</dbReference>
<feature type="transmembrane region" description="Helical" evidence="5">
    <location>
        <begin position="120"/>
        <end position="138"/>
    </location>
</feature>
<gene>
    <name evidence="6" type="ORF">COT87_02150</name>
</gene>
<keyword evidence="2 5" id="KW-0812">Transmembrane</keyword>
<dbReference type="CDD" id="cd13963">
    <property type="entry name" value="PT_UbiA_2"/>
    <property type="match status" value="1"/>
</dbReference>
<evidence type="ECO:0000256" key="4">
    <source>
        <dbReference type="ARBA" id="ARBA00023136"/>
    </source>
</evidence>
<feature type="transmembrane region" description="Helical" evidence="5">
    <location>
        <begin position="302"/>
        <end position="320"/>
    </location>
</feature>
<dbReference type="GO" id="GO:0016765">
    <property type="term" value="F:transferase activity, transferring alkyl or aryl (other than methyl) groups"/>
    <property type="evidence" value="ECO:0007669"/>
    <property type="project" value="InterPro"/>
</dbReference>
<evidence type="ECO:0000256" key="5">
    <source>
        <dbReference type="SAM" id="Phobius"/>
    </source>
</evidence>
<dbReference type="EMBL" id="PFAF01000043">
    <property type="protein sequence ID" value="PIR98939.1"/>
    <property type="molecule type" value="Genomic_DNA"/>
</dbReference>
<feature type="transmembrane region" description="Helical" evidence="5">
    <location>
        <begin position="94"/>
        <end position="114"/>
    </location>
</feature>
<evidence type="ECO:0008006" key="8">
    <source>
        <dbReference type="Google" id="ProtNLM"/>
    </source>
</evidence>
<feature type="transmembrane region" description="Helical" evidence="5">
    <location>
        <begin position="171"/>
        <end position="187"/>
    </location>
</feature>
<organism evidence="6 7">
    <name type="scientific">Candidatus Collierbacteria bacterium CG10_big_fil_rev_8_21_14_0_10_44_9</name>
    <dbReference type="NCBI Taxonomy" id="1974535"/>
    <lineage>
        <taxon>Bacteria</taxon>
        <taxon>Candidatus Collieribacteriota</taxon>
    </lineage>
</organism>
<feature type="transmembrane region" description="Helical" evidence="5">
    <location>
        <begin position="145"/>
        <end position="165"/>
    </location>
</feature>
<evidence type="ECO:0000313" key="6">
    <source>
        <dbReference type="EMBL" id="PIR98939.1"/>
    </source>
</evidence>